<dbReference type="Pfam" id="PF03466">
    <property type="entry name" value="LysR_substrate"/>
    <property type="match status" value="1"/>
</dbReference>
<evidence type="ECO:0000256" key="5">
    <source>
        <dbReference type="ARBA" id="ARBA00023163"/>
    </source>
</evidence>
<evidence type="ECO:0000256" key="1">
    <source>
        <dbReference type="ARBA" id="ARBA00003502"/>
    </source>
</evidence>
<comment type="function">
    <text evidence="1">NodD regulates the expression of the nodABCFE genes which encode other nodulation proteins. NodD is also a negative regulator of its own expression. Binds flavonoids as inducers.</text>
</comment>
<feature type="domain" description="HTH lysR-type" evidence="6">
    <location>
        <begin position="1"/>
        <end position="60"/>
    </location>
</feature>
<dbReference type="PANTHER" id="PTHR30537:SF3">
    <property type="entry name" value="TRANSCRIPTIONAL REGULATORY PROTEIN"/>
    <property type="match status" value="1"/>
</dbReference>
<dbReference type="InterPro" id="IPR058163">
    <property type="entry name" value="LysR-type_TF_proteobact-type"/>
</dbReference>
<dbReference type="PROSITE" id="PS50931">
    <property type="entry name" value="HTH_LYSR"/>
    <property type="match status" value="1"/>
</dbReference>
<accession>A0A9X1R8R6</accession>
<evidence type="ECO:0000256" key="2">
    <source>
        <dbReference type="ARBA" id="ARBA00009437"/>
    </source>
</evidence>
<dbReference type="InterPro" id="IPR036390">
    <property type="entry name" value="WH_DNA-bd_sf"/>
</dbReference>
<keyword evidence="5" id="KW-0804">Transcription</keyword>
<dbReference type="InterPro" id="IPR000847">
    <property type="entry name" value="LysR_HTH_N"/>
</dbReference>
<protein>
    <submittedName>
        <fullName evidence="7">LysR family transcriptional regulator</fullName>
    </submittedName>
</protein>
<evidence type="ECO:0000313" key="7">
    <source>
        <dbReference type="EMBL" id="MCG2626988.1"/>
    </source>
</evidence>
<comment type="similarity">
    <text evidence="2">Belongs to the LysR transcriptional regulatory family.</text>
</comment>
<dbReference type="GO" id="GO:0043565">
    <property type="term" value="F:sequence-specific DNA binding"/>
    <property type="evidence" value="ECO:0007669"/>
    <property type="project" value="TreeGrafter"/>
</dbReference>
<sequence length="301" mass="32591">MTWQWDDIRFFLAVSRAGSLSAAARTLGVGHVTVGRRIALLEKQLGVTLLNRNPDGFVTTPAGEAILRQCAAMESAAADLERIVAGHDALLKGSVRVATTEALGYQLVAPAIATLRKTHPELRVDLITGVRTLDIARREADLAVRFARPSASDLICRKLGDVAFSLYASKRYLASKGAPKQGQGLAGFDLITYSGTPTAMGPFFMGESIDGAQVALRSDSPFIQLRAAANHTGIAEVTCFLGDRAPDVVRVWPDRPPARRALWMIMHQDMKRAARIKAVSNAITEAFRREKRMLEQGLAAA</sequence>
<dbReference type="PANTHER" id="PTHR30537">
    <property type="entry name" value="HTH-TYPE TRANSCRIPTIONAL REGULATOR"/>
    <property type="match status" value="1"/>
</dbReference>
<evidence type="ECO:0000256" key="4">
    <source>
        <dbReference type="ARBA" id="ARBA00023125"/>
    </source>
</evidence>
<dbReference type="Proteomes" id="UP001139054">
    <property type="component" value="Unassembled WGS sequence"/>
</dbReference>
<organism evidence="7 8">
    <name type="scientific">Bradyrhizobium zhengyangense</name>
    <dbReference type="NCBI Taxonomy" id="2911009"/>
    <lineage>
        <taxon>Bacteria</taxon>
        <taxon>Pseudomonadati</taxon>
        <taxon>Pseudomonadota</taxon>
        <taxon>Alphaproteobacteria</taxon>
        <taxon>Hyphomicrobiales</taxon>
        <taxon>Nitrobacteraceae</taxon>
        <taxon>Bradyrhizobium</taxon>
    </lineage>
</organism>
<keyword evidence="4" id="KW-0238">DNA-binding</keyword>
<gene>
    <name evidence="7" type="ORF">L6654_10160</name>
</gene>
<proteinExistence type="inferred from homology"/>
<dbReference type="InterPro" id="IPR036388">
    <property type="entry name" value="WH-like_DNA-bd_sf"/>
</dbReference>
<dbReference type="SUPFAM" id="SSF53850">
    <property type="entry name" value="Periplasmic binding protein-like II"/>
    <property type="match status" value="1"/>
</dbReference>
<dbReference type="SUPFAM" id="SSF46785">
    <property type="entry name" value="Winged helix' DNA-binding domain"/>
    <property type="match status" value="1"/>
</dbReference>
<dbReference type="Gene3D" id="1.10.10.10">
    <property type="entry name" value="Winged helix-like DNA-binding domain superfamily/Winged helix DNA-binding domain"/>
    <property type="match status" value="1"/>
</dbReference>
<dbReference type="EMBL" id="JAKLTY010000005">
    <property type="protein sequence ID" value="MCG2626988.1"/>
    <property type="molecule type" value="Genomic_DNA"/>
</dbReference>
<dbReference type="GO" id="GO:0003700">
    <property type="term" value="F:DNA-binding transcription factor activity"/>
    <property type="evidence" value="ECO:0007669"/>
    <property type="project" value="InterPro"/>
</dbReference>
<dbReference type="Pfam" id="PF00126">
    <property type="entry name" value="HTH_1"/>
    <property type="match status" value="1"/>
</dbReference>
<dbReference type="GO" id="GO:0006351">
    <property type="term" value="P:DNA-templated transcription"/>
    <property type="evidence" value="ECO:0007669"/>
    <property type="project" value="TreeGrafter"/>
</dbReference>
<name>A0A9X1R8R6_9BRAD</name>
<evidence type="ECO:0000256" key="3">
    <source>
        <dbReference type="ARBA" id="ARBA00023015"/>
    </source>
</evidence>
<evidence type="ECO:0000259" key="6">
    <source>
        <dbReference type="PROSITE" id="PS50931"/>
    </source>
</evidence>
<evidence type="ECO:0000313" key="8">
    <source>
        <dbReference type="Proteomes" id="UP001139054"/>
    </source>
</evidence>
<dbReference type="Gene3D" id="3.40.190.290">
    <property type="match status" value="1"/>
</dbReference>
<dbReference type="AlphaFoldDB" id="A0A9X1R8R6"/>
<keyword evidence="3" id="KW-0805">Transcription regulation</keyword>
<dbReference type="RefSeq" id="WP_237890168.1">
    <property type="nucleotide sequence ID" value="NZ_JAKLTY010000005.1"/>
</dbReference>
<dbReference type="InterPro" id="IPR005119">
    <property type="entry name" value="LysR_subst-bd"/>
</dbReference>
<reference evidence="7" key="1">
    <citation type="submission" date="2022-01" db="EMBL/GenBank/DDBJ databases">
        <title>Genome sequnece data of strain Bradyrhizobium sp. nov.</title>
        <authorList>
            <person name="Zhang J."/>
        </authorList>
    </citation>
    <scope>NUCLEOTIDE SEQUENCE</scope>
    <source>
        <strain evidence="7">WYCCWR 13023</strain>
    </source>
</reference>
<comment type="caution">
    <text evidence="7">The sequence shown here is derived from an EMBL/GenBank/DDBJ whole genome shotgun (WGS) entry which is preliminary data.</text>
</comment>